<reference evidence="5 6" key="1">
    <citation type="journal article" date="2015" name="Stand. Genomic Sci.">
        <title>Genomic Encyclopedia of Bacterial and Archaeal Type Strains, Phase III: the genomes of soil and plant-associated and newly described type strains.</title>
        <authorList>
            <person name="Whitman W.B."/>
            <person name="Woyke T."/>
            <person name="Klenk H.P."/>
            <person name="Zhou Y."/>
            <person name="Lilburn T.G."/>
            <person name="Beck B.J."/>
            <person name="De Vos P."/>
            <person name="Vandamme P."/>
            <person name="Eisen J.A."/>
            <person name="Garrity G."/>
            <person name="Hugenholtz P."/>
            <person name="Kyrpides N.C."/>
        </authorList>
    </citation>
    <scope>NUCLEOTIDE SEQUENCE [LARGE SCALE GENOMIC DNA]</scope>
    <source>
        <strain evidence="5 6">AC4r</strain>
    </source>
</reference>
<dbReference type="EMBL" id="SGXT01000011">
    <property type="protein sequence ID" value="RZT64254.1"/>
    <property type="molecule type" value="Genomic_DNA"/>
</dbReference>
<evidence type="ECO:0000313" key="6">
    <source>
        <dbReference type="Proteomes" id="UP000292408"/>
    </source>
</evidence>
<comment type="cofactor">
    <cofactor evidence="1">
        <name>pyridoxal 5'-phosphate</name>
        <dbReference type="ChEBI" id="CHEBI:597326"/>
    </cofactor>
</comment>
<sequence>MSRSRLHKWLAAMSGDHVLDLRHDAWGIGLERVLPLLAENPCAVCVDAAEGDRARAAGLVVVEASLCDNPLVARRETLKPPVIRVLSRVATTKRLRAGDGVSYGLTWRAKTDTTVALVAGGYAQGVVRALGNRASVLVEGERAPIVGRVAMDVCVIDVGSRVVRSGTEVVLLGDPEANEPPVAEWVSVTGLAPDEVVIPLCARGTAVVVP</sequence>
<keyword evidence="6" id="KW-1185">Reference proteome</keyword>
<dbReference type="Gene3D" id="2.40.37.10">
    <property type="entry name" value="Lyase, Ornithine Decarboxylase, Chain A, domain 1"/>
    <property type="match status" value="1"/>
</dbReference>
<evidence type="ECO:0000256" key="1">
    <source>
        <dbReference type="ARBA" id="ARBA00001933"/>
    </source>
</evidence>
<gene>
    <name evidence="5" type="ORF">EV140_0496</name>
</gene>
<evidence type="ECO:0000259" key="4">
    <source>
        <dbReference type="SMART" id="SM01005"/>
    </source>
</evidence>
<dbReference type="GO" id="GO:0030170">
    <property type="term" value="F:pyridoxal phosphate binding"/>
    <property type="evidence" value="ECO:0007669"/>
    <property type="project" value="TreeGrafter"/>
</dbReference>
<organism evidence="5 6">
    <name type="scientific">Microcella alkaliphila</name>
    <dbReference type="NCBI Taxonomy" id="279828"/>
    <lineage>
        <taxon>Bacteria</taxon>
        <taxon>Bacillati</taxon>
        <taxon>Actinomycetota</taxon>
        <taxon>Actinomycetes</taxon>
        <taxon>Micrococcales</taxon>
        <taxon>Microbacteriaceae</taxon>
        <taxon>Microcella</taxon>
    </lineage>
</organism>
<dbReference type="Pfam" id="PF00842">
    <property type="entry name" value="Ala_racemase_C"/>
    <property type="match status" value="1"/>
</dbReference>
<dbReference type="SMART" id="SM01005">
    <property type="entry name" value="Ala_racemase_C"/>
    <property type="match status" value="1"/>
</dbReference>
<dbReference type="PANTHER" id="PTHR30511">
    <property type="entry name" value="ALANINE RACEMASE"/>
    <property type="match status" value="1"/>
</dbReference>
<feature type="domain" description="Alanine racemase C-terminal" evidence="4">
    <location>
        <begin position="82"/>
        <end position="209"/>
    </location>
</feature>
<keyword evidence="3" id="KW-0413">Isomerase</keyword>
<dbReference type="AlphaFoldDB" id="A0A4Q7TTE5"/>
<dbReference type="InterPro" id="IPR000821">
    <property type="entry name" value="Ala_racemase"/>
</dbReference>
<accession>A0A4Q7TTE5</accession>
<dbReference type="InterPro" id="IPR009006">
    <property type="entry name" value="Ala_racemase/Decarboxylase_C"/>
</dbReference>
<evidence type="ECO:0000256" key="2">
    <source>
        <dbReference type="ARBA" id="ARBA00022898"/>
    </source>
</evidence>
<evidence type="ECO:0000256" key="3">
    <source>
        <dbReference type="ARBA" id="ARBA00023235"/>
    </source>
</evidence>
<dbReference type="InterPro" id="IPR011079">
    <property type="entry name" value="Ala_racemase_C"/>
</dbReference>
<evidence type="ECO:0000313" key="5">
    <source>
        <dbReference type="EMBL" id="RZT64254.1"/>
    </source>
</evidence>
<dbReference type="Proteomes" id="UP000292408">
    <property type="component" value="Unassembled WGS sequence"/>
</dbReference>
<dbReference type="SUPFAM" id="SSF50621">
    <property type="entry name" value="Alanine racemase C-terminal domain-like"/>
    <property type="match status" value="1"/>
</dbReference>
<dbReference type="GO" id="GO:0009252">
    <property type="term" value="P:peptidoglycan biosynthetic process"/>
    <property type="evidence" value="ECO:0007669"/>
    <property type="project" value="TreeGrafter"/>
</dbReference>
<proteinExistence type="predicted"/>
<name>A0A4Q7TTE5_9MICO</name>
<dbReference type="GO" id="GO:0030632">
    <property type="term" value="P:D-alanine biosynthetic process"/>
    <property type="evidence" value="ECO:0007669"/>
    <property type="project" value="TreeGrafter"/>
</dbReference>
<dbReference type="PANTHER" id="PTHR30511:SF0">
    <property type="entry name" value="ALANINE RACEMASE, CATABOLIC-RELATED"/>
    <property type="match status" value="1"/>
</dbReference>
<keyword evidence="2" id="KW-0663">Pyridoxal phosphate</keyword>
<dbReference type="GO" id="GO:0008784">
    <property type="term" value="F:alanine racemase activity"/>
    <property type="evidence" value="ECO:0007669"/>
    <property type="project" value="TreeGrafter"/>
</dbReference>
<comment type="caution">
    <text evidence="5">The sequence shown here is derived from an EMBL/GenBank/DDBJ whole genome shotgun (WGS) entry which is preliminary data.</text>
</comment>
<protein>
    <submittedName>
        <fullName evidence="5">Alanine racemase</fullName>
    </submittedName>
</protein>
<dbReference type="GO" id="GO:0005829">
    <property type="term" value="C:cytosol"/>
    <property type="evidence" value="ECO:0007669"/>
    <property type="project" value="TreeGrafter"/>
</dbReference>